<proteinExistence type="predicted"/>
<evidence type="ECO:0000256" key="1">
    <source>
        <dbReference type="SAM" id="MobiDB-lite"/>
    </source>
</evidence>
<evidence type="ECO:0000313" key="2">
    <source>
        <dbReference type="EMBL" id="EED94842.1"/>
    </source>
</evidence>
<feature type="compositionally biased region" description="Acidic residues" evidence="1">
    <location>
        <begin position="180"/>
        <end position="190"/>
    </location>
</feature>
<organism evidence="2 3">
    <name type="scientific">Thalassiosira pseudonana</name>
    <name type="common">Marine diatom</name>
    <name type="synonym">Cyclotella nana</name>
    <dbReference type="NCBI Taxonomy" id="35128"/>
    <lineage>
        <taxon>Eukaryota</taxon>
        <taxon>Sar</taxon>
        <taxon>Stramenopiles</taxon>
        <taxon>Ochrophyta</taxon>
        <taxon>Bacillariophyta</taxon>
        <taxon>Coscinodiscophyceae</taxon>
        <taxon>Thalassiosirophycidae</taxon>
        <taxon>Thalassiosirales</taxon>
        <taxon>Thalassiosiraceae</taxon>
        <taxon>Thalassiosira</taxon>
    </lineage>
</organism>
<dbReference type="EMBL" id="CM000639">
    <property type="protein sequence ID" value="EED94842.1"/>
    <property type="molecule type" value="Genomic_DNA"/>
</dbReference>
<dbReference type="HOGENOM" id="CLU_360393_0_0_1"/>
<reference evidence="2 3" key="1">
    <citation type="journal article" date="2004" name="Science">
        <title>The genome of the diatom Thalassiosira pseudonana: ecology, evolution, and metabolism.</title>
        <authorList>
            <person name="Armbrust E.V."/>
            <person name="Berges J.A."/>
            <person name="Bowler C."/>
            <person name="Green B.R."/>
            <person name="Martinez D."/>
            <person name="Putnam N.H."/>
            <person name="Zhou S."/>
            <person name="Allen A.E."/>
            <person name="Apt K.E."/>
            <person name="Bechner M."/>
            <person name="Brzezinski M.A."/>
            <person name="Chaal B.K."/>
            <person name="Chiovitti A."/>
            <person name="Davis A.K."/>
            <person name="Demarest M.S."/>
            <person name="Detter J.C."/>
            <person name="Glavina T."/>
            <person name="Goodstein D."/>
            <person name="Hadi M.Z."/>
            <person name="Hellsten U."/>
            <person name="Hildebrand M."/>
            <person name="Jenkins B.D."/>
            <person name="Jurka J."/>
            <person name="Kapitonov V.V."/>
            <person name="Kroger N."/>
            <person name="Lau W.W."/>
            <person name="Lane T.W."/>
            <person name="Larimer F.W."/>
            <person name="Lippmeier J.C."/>
            <person name="Lucas S."/>
            <person name="Medina M."/>
            <person name="Montsant A."/>
            <person name="Obornik M."/>
            <person name="Parker M.S."/>
            <person name="Palenik B."/>
            <person name="Pazour G.J."/>
            <person name="Richardson P.M."/>
            <person name="Rynearson T.A."/>
            <person name="Saito M.A."/>
            <person name="Schwartz D.C."/>
            <person name="Thamatrakoln K."/>
            <person name="Valentin K."/>
            <person name="Vardi A."/>
            <person name="Wilkerson F.P."/>
            <person name="Rokhsar D.S."/>
        </authorList>
    </citation>
    <scope>NUCLEOTIDE SEQUENCE [LARGE SCALE GENOMIC DNA]</scope>
    <source>
        <strain evidence="2 3">CCMP1335</strain>
    </source>
</reference>
<sequence length="777" mass="86909">MPRAADLEEFGLEVEHENHALISENNSRLGNTTRRSPLDISTPSKEQRSLLQSINTSPSRLPLRPGMLKWASLVIVLAVIVFLNIGQESEETMEDMMTPEDLEAKQKSGLVLGGKDDGWIEDNDRYHIFGKDGDNVGTENVNVIDEHSVQHSDEQVAVEESKVQESTTDIKQNNGPADESKEDGEVEVESEEKTSEEESHDDDGETTVYANDSATQGDTTTDDSTEETNEATTKVSTTAPNGGTFTLQRLEATRAAAKSLISLIEEYYNGEVQSRKMMIESWLGPWNFNAFDNDANATEVQRNQVEKLVDTMARALVTEDQTEFLIGTIGSSVAAGHDNCHYDSYESQLERVFSPVWEAAGMKLTCQNAGEGGGCGDDFRNQVYCIKQNVSPKVDIAHYTWTYFEVGGGGDALVARENLIRWSQMLPRQPPVHTFSMFTRPKGLEYNKEYELVERYSKYGYNTFYMRGGYFAGGWDYKIETENGIDRFGWGYVGDGYHNTTRYGENEENPDRKESLGVVMRNWHPGPLAFQFISDAFALTYSKAILLALDLIQKEIANGNDPRDKWDASKRKMLSKKSLPEPKFCGPEYCVVDEAPGCLNFELPTFGQWGSKVEDPNDELNPHKGELQNWEIWHEANDIWHMVGKEDQVIFQDREDKEICSHLDACGGISATSSDNGMVVFRLPKMEVGLVVICGCCGKDIATEMFINNTNIEVMYNGAVLDPSTWDVFPTNKCVRLLKRFPTEGAAAMNPTGHAYLSIKALGDQEKPVRVSHVITL</sequence>
<feature type="compositionally biased region" description="Basic and acidic residues" evidence="1">
    <location>
        <begin position="147"/>
        <end position="163"/>
    </location>
</feature>
<feature type="region of interest" description="Disordered" evidence="1">
    <location>
        <begin position="21"/>
        <end position="45"/>
    </location>
</feature>
<feature type="region of interest" description="Disordered" evidence="1">
    <location>
        <begin position="147"/>
        <end position="245"/>
    </location>
</feature>
<dbReference type="GeneID" id="7446660"/>
<gene>
    <name evidence="2" type="ORF">THAPSDRAFT_2645</name>
</gene>
<feature type="compositionally biased region" description="Polar residues" evidence="1">
    <location>
        <begin position="164"/>
        <end position="175"/>
    </location>
</feature>
<dbReference type="AlphaFoldDB" id="B8BUY7"/>
<protein>
    <submittedName>
        <fullName evidence="2">Uncharacterized protein</fullName>
    </submittedName>
</protein>
<feature type="compositionally biased region" description="Acidic residues" evidence="1">
    <location>
        <begin position="220"/>
        <end position="229"/>
    </location>
</feature>
<dbReference type="InParanoid" id="B8BUY7"/>
<feature type="compositionally biased region" description="Polar residues" evidence="1">
    <location>
        <begin position="234"/>
        <end position="245"/>
    </location>
</feature>
<evidence type="ECO:0000313" key="3">
    <source>
        <dbReference type="Proteomes" id="UP000001449"/>
    </source>
</evidence>
<name>B8BUY7_THAPS</name>
<dbReference type="KEGG" id="tps:THAPSDRAFT_2645"/>
<accession>B8BUY7</accession>
<feature type="compositionally biased region" description="Polar residues" evidence="1">
    <location>
        <begin position="23"/>
        <end position="45"/>
    </location>
</feature>
<reference evidence="2 3" key="2">
    <citation type="journal article" date="2008" name="Nature">
        <title>The Phaeodactylum genome reveals the evolutionary history of diatom genomes.</title>
        <authorList>
            <person name="Bowler C."/>
            <person name="Allen A.E."/>
            <person name="Badger J.H."/>
            <person name="Grimwood J."/>
            <person name="Jabbari K."/>
            <person name="Kuo A."/>
            <person name="Maheswari U."/>
            <person name="Martens C."/>
            <person name="Maumus F."/>
            <person name="Otillar R.P."/>
            <person name="Rayko E."/>
            <person name="Salamov A."/>
            <person name="Vandepoele K."/>
            <person name="Beszteri B."/>
            <person name="Gruber A."/>
            <person name="Heijde M."/>
            <person name="Katinka M."/>
            <person name="Mock T."/>
            <person name="Valentin K."/>
            <person name="Verret F."/>
            <person name="Berges J.A."/>
            <person name="Brownlee C."/>
            <person name="Cadoret J.P."/>
            <person name="Chiovitti A."/>
            <person name="Choi C.J."/>
            <person name="Coesel S."/>
            <person name="De Martino A."/>
            <person name="Detter J.C."/>
            <person name="Durkin C."/>
            <person name="Falciatore A."/>
            <person name="Fournet J."/>
            <person name="Haruta M."/>
            <person name="Huysman M.J."/>
            <person name="Jenkins B.D."/>
            <person name="Jiroutova K."/>
            <person name="Jorgensen R.E."/>
            <person name="Joubert Y."/>
            <person name="Kaplan A."/>
            <person name="Kroger N."/>
            <person name="Kroth P.G."/>
            <person name="La Roche J."/>
            <person name="Lindquist E."/>
            <person name="Lommer M."/>
            <person name="Martin-Jezequel V."/>
            <person name="Lopez P.J."/>
            <person name="Lucas S."/>
            <person name="Mangogna M."/>
            <person name="McGinnis K."/>
            <person name="Medlin L.K."/>
            <person name="Montsant A."/>
            <person name="Oudot-Le Secq M.P."/>
            <person name="Napoli C."/>
            <person name="Obornik M."/>
            <person name="Parker M.S."/>
            <person name="Petit J.L."/>
            <person name="Porcel B.M."/>
            <person name="Poulsen N."/>
            <person name="Robison M."/>
            <person name="Rychlewski L."/>
            <person name="Rynearson T.A."/>
            <person name="Schmutz J."/>
            <person name="Shapiro H."/>
            <person name="Siaut M."/>
            <person name="Stanley M."/>
            <person name="Sussman M.R."/>
            <person name="Taylor A.R."/>
            <person name="Vardi A."/>
            <person name="von Dassow P."/>
            <person name="Vyverman W."/>
            <person name="Willis A."/>
            <person name="Wyrwicz L.S."/>
            <person name="Rokhsar D.S."/>
            <person name="Weissenbach J."/>
            <person name="Armbrust E.V."/>
            <person name="Green B.R."/>
            <person name="Van de Peer Y."/>
            <person name="Grigoriev I.V."/>
        </authorList>
    </citation>
    <scope>NUCLEOTIDE SEQUENCE [LARGE SCALE GENOMIC DNA]</scope>
    <source>
        <strain evidence="2 3">CCMP1335</strain>
    </source>
</reference>
<keyword evidence="3" id="KW-1185">Reference proteome</keyword>
<dbReference type="Proteomes" id="UP000001449">
    <property type="component" value="Chromosome 2"/>
</dbReference>
<dbReference type="RefSeq" id="XP_002287399.1">
    <property type="nucleotide sequence ID" value="XM_002287363.1"/>
</dbReference>
<dbReference type="PaxDb" id="35128-Thaps2645"/>
<dbReference type="eggNOG" id="ENOG502SHEQ">
    <property type="taxonomic scope" value="Eukaryota"/>
</dbReference>